<accession>A0A1V5ZLW5</accession>
<dbReference type="GO" id="GO:0006355">
    <property type="term" value="P:regulation of DNA-templated transcription"/>
    <property type="evidence" value="ECO:0007669"/>
    <property type="project" value="InterPro"/>
</dbReference>
<evidence type="ECO:0000256" key="1">
    <source>
        <dbReference type="ARBA" id="ARBA00007031"/>
    </source>
</evidence>
<comment type="caution">
    <text evidence="2">The sequence shown here is derived from an EMBL/GenBank/DDBJ whole genome shotgun (WGS) entry which is preliminary data.</text>
</comment>
<reference evidence="2" key="1">
    <citation type="submission" date="2017-02" db="EMBL/GenBank/DDBJ databases">
        <title>Delving into the versatile metabolic prowess of the omnipresent phylum Bacteroidetes.</title>
        <authorList>
            <person name="Nobu M.K."/>
            <person name="Mei R."/>
            <person name="Narihiro T."/>
            <person name="Kuroda K."/>
            <person name="Liu W.-T."/>
        </authorList>
    </citation>
    <scope>NUCLEOTIDE SEQUENCE</scope>
    <source>
        <strain evidence="2">ADurb.Bin160</strain>
    </source>
</reference>
<protein>
    <submittedName>
        <fullName evidence="2">Uncharacterized protein</fullName>
    </submittedName>
</protein>
<dbReference type="InterPro" id="IPR041920">
    <property type="entry name" value="ROS/MUCR_sf"/>
</dbReference>
<comment type="similarity">
    <text evidence="1">Belongs to the ros/MucR family.</text>
</comment>
<dbReference type="Gene3D" id="1.10.10.1550">
    <property type="entry name" value="ROS/MUCR transcriptional regulator protein"/>
    <property type="match status" value="1"/>
</dbReference>
<dbReference type="GO" id="GO:0008270">
    <property type="term" value="F:zinc ion binding"/>
    <property type="evidence" value="ECO:0007669"/>
    <property type="project" value="InterPro"/>
</dbReference>
<evidence type="ECO:0000313" key="2">
    <source>
        <dbReference type="EMBL" id="OQB41046.1"/>
    </source>
</evidence>
<dbReference type="Pfam" id="PF05443">
    <property type="entry name" value="ROS_MUCR"/>
    <property type="match status" value="1"/>
</dbReference>
<organism evidence="2">
    <name type="scientific">candidate division CPR1 bacterium ADurb.Bin160</name>
    <dbReference type="NCBI Taxonomy" id="1852826"/>
    <lineage>
        <taxon>Bacteria</taxon>
        <taxon>candidate division CPR1</taxon>
    </lineage>
</organism>
<dbReference type="InterPro" id="IPR008807">
    <property type="entry name" value="ROS_MUCR"/>
</dbReference>
<dbReference type="AlphaFoldDB" id="A0A1V5ZLW5"/>
<dbReference type="EMBL" id="MWDB01000025">
    <property type="protein sequence ID" value="OQB41046.1"/>
    <property type="molecule type" value="Genomic_DNA"/>
</dbReference>
<dbReference type="Proteomes" id="UP000485621">
    <property type="component" value="Unassembled WGS sequence"/>
</dbReference>
<name>A0A1V5ZLW5_9BACT</name>
<dbReference type="GO" id="GO:0003677">
    <property type="term" value="F:DNA binding"/>
    <property type="evidence" value="ECO:0007669"/>
    <property type="project" value="InterPro"/>
</dbReference>
<sequence>MFDDSKDVVECQICKKQFKAITPRHLLKYHDMTIQEYREQFPDSPIRFQKDKNVEEESPLKEIENISKPEIEIFEEESPLKEIENISKPEIEIFEENFINENSVWEDIKKSKIKRVPIRPVVNNDNKNEIFMKLKIYFPNLENNYKIILKDKIHPHKNITIHEFILDMADPIEKIGFSFAKSFWGNPEPLGINRNKILEEYGWKIITIKQNVSDIHLVFMEILNKIKK</sequence>
<proteinExistence type="inferred from homology"/>
<gene>
    <name evidence="2" type="ORF">BWY04_01076</name>
</gene>